<organism evidence="5 6">
    <name type="scientific">Haliscomenobacter hydrossis (strain ATCC 27775 / DSM 1100 / LMG 10767 / O)</name>
    <dbReference type="NCBI Taxonomy" id="760192"/>
    <lineage>
        <taxon>Bacteria</taxon>
        <taxon>Pseudomonadati</taxon>
        <taxon>Bacteroidota</taxon>
        <taxon>Saprospiria</taxon>
        <taxon>Saprospirales</taxon>
        <taxon>Haliscomenobacteraceae</taxon>
        <taxon>Haliscomenobacter</taxon>
    </lineage>
</organism>
<dbReference type="STRING" id="760192.Halhy_3290"/>
<dbReference type="SMART" id="SM00895">
    <property type="entry name" value="FCD"/>
    <property type="match status" value="1"/>
</dbReference>
<dbReference type="PANTHER" id="PTHR43537:SF5">
    <property type="entry name" value="UXU OPERON TRANSCRIPTIONAL REGULATOR"/>
    <property type="match status" value="1"/>
</dbReference>
<reference evidence="5 6" key="1">
    <citation type="journal article" date="2011" name="Stand. Genomic Sci.">
        <title>Complete genome sequence of Haliscomenobacter hydrossis type strain (O).</title>
        <authorList>
            <consortium name="US DOE Joint Genome Institute (JGI-PGF)"/>
            <person name="Daligault H."/>
            <person name="Lapidus A."/>
            <person name="Zeytun A."/>
            <person name="Nolan M."/>
            <person name="Lucas S."/>
            <person name="Del Rio T.G."/>
            <person name="Tice H."/>
            <person name="Cheng J.F."/>
            <person name="Tapia R."/>
            <person name="Han C."/>
            <person name="Goodwin L."/>
            <person name="Pitluck S."/>
            <person name="Liolios K."/>
            <person name="Pagani I."/>
            <person name="Ivanova N."/>
            <person name="Huntemann M."/>
            <person name="Mavromatis K."/>
            <person name="Mikhailova N."/>
            <person name="Pati A."/>
            <person name="Chen A."/>
            <person name="Palaniappan K."/>
            <person name="Land M."/>
            <person name="Hauser L."/>
            <person name="Brambilla E.M."/>
            <person name="Rohde M."/>
            <person name="Verbarg S."/>
            <person name="Goker M."/>
            <person name="Bristow J."/>
            <person name="Eisen J.A."/>
            <person name="Markowitz V."/>
            <person name="Hugenholtz P."/>
            <person name="Kyrpides N.C."/>
            <person name="Klenk H.P."/>
            <person name="Woyke T."/>
        </authorList>
    </citation>
    <scope>NUCLEOTIDE SEQUENCE [LARGE SCALE GENOMIC DNA]</scope>
    <source>
        <strain evidence="6">ATCC 27775 / DSM 1100 / LMG 10767 / O</strain>
    </source>
</reference>
<dbReference type="CDD" id="cd07377">
    <property type="entry name" value="WHTH_GntR"/>
    <property type="match status" value="1"/>
</dbReference>
<keyword evidence="6" id="KW-1185">Reference proteome</keyword>
<evidence type="ECO:0000256" key="1">
    <source>
        <dbReference type="ARBA" id="ARBA00023015"/>
    </source>
</evidence>
<protein>
    <submittedName>
        <fullName evidence="5">GntR domain protein</fullName>
    </submittedName>
</protein>
<keyword evidence="3" id="KW-0804">Transcription</keyword>
<evidence type="ECO:0000256" key="2">
    <source>
        <dbReference type="ARBA" id="ARBA00023125"/>
    </source>
</evidence>
<dbReference type="PROSITE" id="PS50949">
    <property type="entry name" value="HTH_GNTR"/>
    <property type="match status" value="1"/>
</dbReference>
<dbReference type="PRINTS" id="PR00035">
    <property type="entry name" value="HTHGNTR"/>
</dbReference>
<accession>F4KT92</accession>
<dbReference type="InterPro" id="IPR011711">
    <property type="entry name" value="GntR_C"/>
</dbReference>
<dbReference type="Pfam" id="PF00392">
    <property type="entry name" value="GntR"/>
    <property type="match status" value="1"/>
</dbReference>
<dbReference type="InterPro" id="IPR000524">
    <property type="entry name" value="Tscrpt_reg_HTH_GntR"/>
</dbReference>
<dbReference type="PANTHER" id="PTHR43537">
    <property type="entry name" value="TRANSCRIPTIONAL REGULATOR, GNTR FAMILY"/>
    <property type="match status" value="1"/>
</dbReference>
<dbReference type="SUPFAM" id="SSF48008">
    <property type="entry name" value="GntR ligand-binding domain-like"/>
    <property type="match status" value="1"/>
</dbReference>
<dbReference type="InterPro" id="IPR036390">
    <property type="entry name" value="WH_DNA-bd_sf"/>
</dbReference>
<name>F4KT92_HALH1</name>
<dbReference type="GO" id="GO:0003700">
    <property type="term" value="F:DNA-binding transcription factor activity"/>
    <property type="evidence" value="ECO:0007669"/>
    <property type="project" value="InterPro"/>
</dbReference>
<reference key="2">
    <citation type="submission" date="2011-04" db="EMBL/GenBank/DDBJ databases">
        <title>Complete sequence of chromosome of Haliscomenobacter hydrossis DSM 1100.</title>
        <authorList>
            <consortium name="US DOE Joint Genome Institute (JGI-PGF)"/>
            <person name="Lucas S."/>
            <person name="Han J."/>
            <person name="Lapidus A."/>
            <person name="Bruce D."/>
            <person name="Goodwin L."/>
            <person name="Pitluck S."/>
            <person name="Peters L."/>
            <person name="Kyrpides N."/>
            <person name="Mavromatis K."/>
            <person name="Ivanova N."/>
            <person name="Ovchinnikova G."/>
            <person name="Pagani I."/>
            <person name="Daligault H."/>
            <person name="Detter J.C."/>
            <person name="Han C."/>
            <person name="Land M."/>
            <person name="Hauser L."/>
            <person name="Markowitz V."/>
            <person name="Cheng J.-F."/>
            <person name="Hugenholtz P."/>
            <person name="Woyke T."/>
            <person name="Wu D."/>
            <person name="Verbarg S."/>
            <person name="Frueling A."/>
            <person name="Brambilla E."/>
            <person name="Klenk H.-P."/>
            <person name="Eisen J.A."/>
        </authorList>
    </citation>
    <scope>NUCLEOTIDE SEQUENCE</scope>
    <source>
        <strain>DSM 1100</strain>
    </source>
</reference>
<dbReference type="SUPFAM" id="SSF46785">
    <property type="entry name" value="Winged helix' DNA-binding domain"/>
    <property type="match status" value="1"/>
</dbReference>
<dbReference type="Pfam" id="PF07729">
    <property type="entry name" value="FCD"/>
    <property type="match status" value="1"/>
</dbReference>
<evidence type="ECO:0000313" key="6">
    <source>
        <dbReference type="Proteomes" id="UP000008461"/>
    </source>
</evidence>
<feature type="domain" description="HTH gntR-type" evidence="4">
    <location>
        <begin position="11"/>
        <end position="79"/>
    </location>
</feature>
<dbReference type="AlphaFoldDB" id="F4KT92"/>
<dbReference type="Gene3D" id="1.20.120.530">
    <property type="entry name" value="GntR ligand-binding domain-like"/>
    <property type="match status" value="1"/>
</dbReference>
<dbReference type="HOGENOM" id="CLU_017584_9_3_10"/>
<evidence type="ECO:0000259" key="4">
    <source>
        <dbReference type="PROSITE" id="PS50949"/>
    </source>
</evidence>
<dbReference type="RefSeq" id="WP_013765690.1">
    <property type="nucleotide sequence ID" value="NC_015510.1"/>
</dbReference>
<dbReference type="InterPro" id="IPR036388">
    <property type="entry name" value="WH-like_DNA-bd_sf"/>
</dbReference>
<dbReference type="GO" id="GO:0003677">
    <property type="term" value="F:DNA binding"/>
    <property type="evidence" value="ECO:0007669"/>
    <property type="project" value="UniProtKB-KW"/>
</dbReference>
<dbReference type="KEGG" id="hhy:Halhy_3290"/>
<evidence type="ECO:0000313" key="5">
    <source>
        <dbReference type="EMBL" id="AEE51149.1"/>
    </source>
</evidence>
<keyword evidence="1" id="KW-0805">Transcription regulation</keyword>
<dbReference type="Gene3D" id="1.10.10.10">
    <property type="entry name" value="Winged helix-like DNA-binding domain superfamily/Winged helix DNA-binding domain"/>
    <property type="match status" value="1"/>
</dbReference>
<dbReference type="OrthoDB" id="1040417at2"/>
<keyword evidence="2" id="KW-0238">DNA-binding</keyword>
<dbReference type="eggNOG" id="COG2186">
    <property type="taxonomic scope" value="Bacteria"/>
</dbReference>
<dbReference type="Proteomes" id="UP000008461">
    <property type="component" value="Chromosome"/>
</dbReference>
<proteinExistence type="predicted"/>
<dbReference type="SMART" id="SM00345">
    <property type="entry name" value="HTH_GNTR"/>
    <property type="match status" value="1"/>
</dbReference>
<evidence type="ECO:0000256" key="3">
    <source>
        <dbReference type="ARBA" id="ARBA00023163"/>
    </source>
</evidence>
<gene>
    <name evidence="5" type="ordered locus">Halhy_3290</name>
</gene>
<sequence>MKKKLAPIDTTSLADKVEKELIDYLIENRFKVGDALPTELELTEMLGVSRTVIREALLRLRMMGLVESRKKKGMVVTHPDAISLFERTIFPSLMEKEKLKDIFELRMALEIGMADLIFLRIKAADIEELEKIVASEPENTGGLLFDIKQEVRFHGKLYEITGNETLNRFQHILLPVFKYVHESGILNKSIVSKRGVSHRDLVEILKNGNPDAFRVAMREHLDTHFQRIF</sequence>
<dbReference type="InterPro" id="IPR008920">
    <property type="entry name" value="TF_FadR/GntR_C"/>
</dbReference>
<dbReference type="EMBL" id="CP002691">
    <property type="protein sequence ID" value="AEE51149.1"/>
    <property type="molecule type" value="Genomic_DNA"/>
</dbReference>